<organism evidence="2 3">
    <name type="scientific">Dyella psychrodurans</name>
    <dbReference type="NCBI Taxonomy" id="1927960"/>
    <lineage>
        <taxon>Bacteria</taxon>
        <taxon>Pseudomonadati</taxon>
        <taxon>Pseudomonadota</taxon>
        <taxon>Gammaproteobacteria</taxon>
        <taxon>Lysobacterales</taxon>
        <taxon>Rhodanobacteraceae</taxon>
        <taxon>Dyella</taxon>
    </lineage>
</organism>
<accession>A0A370XEJ3</accession>
<evidence type="ECO:0000256" key="1">
    <source>
        <dbReference type="SAM" id="MobiDB-lite"/>
    </source>
</evidence>
<evidence type="ECO:0000313" key="2">
    <source>
        <dbReference type="EMBL" id="RDS86789.1"/>
    </source>
</evidence>
<proteinExistence type="predicted"/>
<dbReference type="EMBL" id="QRBF01000001">
    <property type="protein sequence ID" value="RDS86789.1"/>
    <property type="molecule type" value="Genomic_DNA"/>
</dbReference>
<comment type="caution">
    <text evidence="2">The sequence shown here is derived from an EMBL/GenBank/DDBJ whole genome shotgun (WGS) entry which is preliminary data.</text>
</comment>
<protein>
    <submittedName>
        <fullName evidence="2">Uncharacterized protein</fullName>
    </submittedName>
</protein>
<evidence type="ECO:0000313" key="3">
    <source>
        <dbReference type="Proteomes" id="UP000255334"/>
    </source>
</evidence>
<dbReference type="Proteomes" id="UP000255334">
    <property type="component" value="Unassembled WGS sequence"/>
</dbReference>
<dbReference type="AlphaFoldDB" id="A0A370XEJ3"/>
<feature type="compositionally biased region" description="Basic and acidic residues" evidence="1">
    <location>
        <begin position="27"/>
        <end position="36"/>
    </location>
</feature>
<gene>
    <name evidence="2" type="ORF">DWU99_06055</name>
</gene>
<sequence length="90" mass="9893">MVIGSRAAETCTARTIPVLLGGEEKGEGPILHDRNIRTGHGQPGAMGSRLAAIPSPKRRESARKWLFHDNHFFCIPTHEEDVAITATLHR</sequence>
<feature type="region of interest" description="Disordered" evidence="1">
    <location>
        <begin position="27"/>
        <end position="50"/>
    </location>
</feature>
<keyword evidence="3" id="KW-1185">Reference proteome</keyword>
<name>A0A370XEJ3_9GAMM</name>
<reference evidence="2 3" key="1">
    <citation type="submission" date="2018-07" db="EMBL/GenBank/DDBJ databases">
        <title>Dyella monticola sp. nov. and Dyella psychrodurans sp. nov. isolated from monsoon evergreen broad-leaved forest soil of Dinghu Mountain, China.</title>
        <authorList>
            <person name="Gao Z."/>
            <person name="Qiu L."/>
        </authorList>
    </citation>
    <scope>NUCLEOTIDE SEQUENCE [LARGE SCALE GENOMIC DNA]</scope>
    <source>
        <strain evidence="2 3">4MSK11</strain>
    </source>
</reference>